<proteinExistence type="predicted"/>
<dbReference type="KEGG" id="mic:Mic7113_5525"/>
<accession>K9WN21</accession>
<dbReference type="EMBL" id="CP003630">
    <property type="protein sequence ID" value="AFZ21159.1"/>
    <property type="molecule type" value="Genomic_DNA"/>
</dbReference>
<dbReference type="AlphaFoldDB" id="K9WN21"/>
<reference evidence="2 3" key="1">
    <citation type="submission" date="2012-06" db="EMBL/GenBank/DDBJ databases">
        <title>Finished chromosome of genome of Microcoleus sp. PCC 7113.</title>
        <authorList>
            <consortium name="US DOE Joint Genome Institute"/>
            <person name="Gugger M."/>
            <person name="Coursin T."/>
            <person name="Rippka R."/>
            <person name="Tandeau De Marsac N."/>
            <person name="Huntemann M."/>
            <person name="Wei C.-L."/>
            <person name="Han J."/>
            <person name="Detter J.C."/>
            <person name="Han C."/>
            <person name="Tapia R."/>
            <person name="Chen A."/>
            <person name="Kyrpides N."/>
            <person name="Mavromatis K."/>
            <person name="Markowitz V."/>
            <person name="Szeto E."/>
            <person name="Ivanova N."/>
            <person name="Pagani I."/>
            <person name="Pati A."/>
            <person name="Goodwin L."/>
            <person name="Nordberg H.P."/>
            <person name="Cantor M.N."/>
            <person name="Hua S.X."/>
            <person name="Woyke T."/>
            <person name="Kerfeld C.A."/>
        </authorList>
    </citation>
    <scope>NUCLEOTIDE SEQUENCE [LARGE SCALE GENOMIC DNA]</scope>
    <source>
        <strain evidence="2 3">PCC 7113</strain>
    </source>
</reference>
<organism evidence="2 3">
    <name type="scientific">Allocoleopsis franciscana PCC 7113</name>
    <dbReference type="NCBI Taxonomy" id="1173027"/>
    <lineage>
        <taxon>Bacteria</taxon>
        <taxon>Bacillati</taxon>
        <taxon>Cyanobacteriota</taxon>
        <taxon>Cyanophyceae</taxon>
        <taxon>Coleofasciculales</taxon>
        <taxon>Coleofasciculaceae</taxon>
        <taxon>Allocoleopsis</taxon>
        <taxon>Allocoleopsis franciscana</taxon>
    </lineage>
</organism>
<dbReference type="HOGENOM" id="CLU_2554494_0_0_3"/>
<name>K9WN21_9CYAN</name>
<sequence>MAEELKVDAKQAVGQDAELAAENMAEGTEKTPEIDVDSDYEASKEYSVSDIDKNEAGTGAAGANTPNEFRQMAKDVNPSANA</sequence>
<evidence type="ECO:0000313" key="2">
    <source>
        <dbReference type="EMBL" id="AFZ21159.1"/>
    </source>
</evidence>
<dbReference type="RefSeq" id="WP_015185292.1">
    <property type="nucleotide sequence ID" value="NC_019738.1"/>
</dbReference>
<evidence type="ECO:0000313" key="3">
    <source>
        <dbReference type="Proteomes" id="UP000010471"/>
    </source>
</evidence>
<dbReference type="Proteomes" id="UP000010471">
    <property type="component" value="Chromosome"/>
</dbReference>
<feature type="region of interest" description="Disordered" evidence="1">
    <location>
        <begin position="22"/>
        <end position="82"/>
    </location>
</feature>
<evidence type="ECO:0000256" key="1">
    <source>
        <dbReference type="SAM" id="MobiDB-lite"/>
    </source>
</evidence>
<protein>
    <submittedName>
        <fullName evidence="2">Uncharacterized protein</fullName>
    </submittedName>
</protein>
<keyword evidence="3" id="KW-1185">Reference proteome</keyword>
<gene>
    <name evidence="2" type="ORF">Mic7113_5525</name>
</gene>
<dbReference type="OrthoDB" id="531088at2"/>